<feature type="region of interest" description="Disordered" evidence="1">
    <location>
        <begin position="80"/>
        <end position="99"/>
    </location>
</feature>
<evidence type="ECO:0000313" key="2">
    <source>
        <dbReference type="EMBL" id="CAG7888275.1"/>
    </source>
</evidence>
<proteinExistence type="predicted"/>
<sequence length="314" mass="35197">MGNNNATSNLTEEFCSKLATNGISTLESIPLKTTLDIRSEVLFVSCLKINEVQEATEEITESSKEARLEMRSPSFSNYLKVEERRDKSKEKTQLLSKDKTETDKATLDVEEETVMLKRSETEKRRGFELSLGLSMKPTRRSDAVDSFKETKGSGHNLVNKKANTPETLLISSVRSSKAQETTEVITESNKEALIQMRCPSFGNDLRTKERSNESTEQILLLCQDKIETYEATINVEKKTVMLKRSESEKTRGFELSLGLSMKTGDTSEADNSLNLKETKDNLLEKKAAMKGRVRKRSKSSLFGSCLCFAATAIN</sequence>
<gene>
    <name evidence="3" type="ORF">BRAA01T02214Z</name>
    <name evidence="2" type="ORF">BRAPAZ1V2_A01P23510.2</name>
</gene>
<dbReference type="EMBL" id="LR031571">
    <property type="protein sequence ID" value="VDC75712.1"/>
    <property type="molecule type" value="Genomic_DNA"/>
</dbReference>
<dbReference type="Gramene" id="A01p23510.2_BraZ1">
    <property type="protein sequence ID" value="A01p23510.2_BraZ1.CDS"/>
    <property type="gene ID" value="A01g23510.2_BraZ1"/>
</dbReference>
<dbReference type="EMBL" id="LS974617">
    <property type="protein sequence ID" value="CAG7888275.1"/>
    <property type="molecule type" value="Genomic_DNA"/>
</dbReference>
<reference evidence="3" key="1">
    <citation type="submission" date="2018-11" db="EMBL/GenBank/DDBJ databases">
        <authorList>
            <consortium name="Genoscope - CEA"/>
            <person name="William W."/>
        </authorList>
    </citation>
    <scope>NUCLEOTIDE SEQUENCE</scope>
</reference>
<dbReference type="Proteomes" id="UP000694005">
    <property type="component" value="Chromosome A01"/>
</dbReference>
<organism evidence="3">
    <name type="scientific">Brassica campestris</name>
    <name type="common">Field mustard</name>
    <dbReference type="NCBI Taxonomy" id="3711"/>
    <lineage>
        <taxon>Eukaryota</taxon>
        <taxon>Viridiplantae</taxon>
        <taxon>Streptophyta</taxon>
        <taxon>Embryophyta</taxon>
        <taxon>Tracheophyta</taxon>
        <taxon>Spermatophyta</taxon>
        <taxon>Magnoliopsida</taxon>
        <taxon>eudicotyledons</taxon>
        <taxon>Gunneridae</taxon>
        <taxon>Pentapetalae</taxon>
        <taxon>rosids</taxon>
        <taxon>malvids</taxon>
        <taxon>Brassicales</taxon>
        <taxon>Brassicaceae</taxon>
        <taxon>Brassiceae</taxon>
        <taxon>Brassica</taxon>
    </lineage>
</organism>
<dbReference type="AlphaFoldDB" id="A0A3P5Z778"/>
<evidence type="ECO:0000313" key="3">
    <source>
        <dbReference type="EMBL" id="VDC75712.1"/>
    </source>
</evidence>
<feature type="region of interest" description="Disordered" evidence="1">
    <location>
        <begin position="140"/>
        <end position="159"/>
    </location>
</feature>
<evidence type="ECO:0000256" key="1">
    <source>
        <dbReference type="SAM" id="MobiDB-lite"/>
    </source>
</evidence>
<accession>A0A3P5Z778</accession>
<name>A0A3P5Z778_BRACM</name>
<feature type="compositionally biased region" description="Basic and acidic residues" evidence="1">
    <location>
        <begin position="140"/>
        <end position="152"/>
    </location>
</feature>
<protein>
    <submittedName>
        <fullName evidence="2">Uncharacterized protein</fullName>
    </submittedName>
</protein>